<organism evidence="2 3">
    <name type="scientific">Dreissena polymorpha</name>
    <name type="common">Zebra mussel</name>
    <name type="synonym">Mytilus polymorpha</name>
    <dbReference type="NCBI Taxonomy" id="45954"/>
    <lineage>
        <taxon>Eukaryota</taxon>
        <taxon>Metazoa</taxon>
        <taxon>Spiralia</taxon>
        <taxon>Lophotrochozoa</taxon>
        <taxon>Mollusca</taxon>
        <taxon>Bivalvia</taxon>
        <taxon>Autobranchia</taxon>
        <taxon>Heteroconchia</taxon>
        <taxon>Euheterodonta</taxon>
        <taxon>Imparidentia</taxon>
        <taxon>Neoheterodontei</taxon>
        <taxon>Myida</taxon>
        <taxon>Dreissenoidea</taxon>
        <taxon>Dreissenidae</taxon>
        <taxon>Dreissena</taxon>
    </lineage>
</organism>
<gene>
    <name evidence="2" type="ORF">DPMN_037210</name>
</gene>
<dbReference type="EMBL" id="JAIWYP010000002">
    <property type="protein sequence ID" value="KAH3873969.1"/>
    <property type="molecule type" value="Genomic_DNA"/>
</dbReference>
<evidence type="ECO:0000256" key="1">
    <source>
        <dbReference type="SAM" id="SignalP"/>
    </source>
</evidence>
<sequence length="93" mass="10321">MGGRSVEVQCLASVPFLLLIRQLSLQQSLPPNFSNHSHFHLNSRQVRVGSSVWLQLHFCCSLYNCSNNSHFHLGRMEVSTGPVFGLDSVSAAH</sequence>
<protein>
    <recommendedName>
        <fullName evidence="4">Secreted protein</fullName>
    </recommendedName>
</protein>
<feature type="signal peptide" evidence="1">
    <location>
        <begin position="1"/>
        <end position="26"/>
    </location>
</feature>
<feature type="chain" id="PRO_5039656733" description="Secreted protein" evidence="1">
    <location>
        <begin position="27"/>
        <end position="93"/>
    </location>
</feature>
<dbReference type="AlphaFoldDB" id="A0A9D4ME24"/>
<comment type="caution">
    <text evidence="2">The sequence shown here is derived from an EMBL/GenBank/DDBJ whole genome shotgun (WGS) entry which is preliminary data.</text>
</comment>
<reference evidence="2" key="1">
    <citation type="journal article" date="2019" name="bioRxiv">
        <title>The Genome of the Zebra Mussel, Dreissena polymorpha: A Resource for Invasive Species Research.</title>
        <authorList>
            <person name="McCartney M.A."/>
            <person name="Auch B."/>
            <person name="Kono T."/>
            <person name="Mallez S."/>
            <person name="Zhang Y."/>
            <person name="Obille A."/>
            <person name="Becker A."/>
            <person name="Abrahante J.E."/>
            <person name="Garbe J."/>
            <person name="Badalamenti J.P."/>
            <person name="Herman A."/>
            <person name="Mangelson H."/>
            <person name="Liachko I."/>
            <person name="Sullivan S."/>
            <person name="Sone E.D."/>
            <person name="Koren S."/>
            <person name="Silverstein K.A.T."/>
            <person name="Beckman K.B."/>
            <person name="Gohl D.M."/>
        </authorList>
    </citation>
    <scope>NUCLEOTIDE SEQUENCE</scope>
    <source>
        <strain evidence="2">Duluth1</strain>
        <tissue evidence="2">Whole animal</tissue>
    </source>
</reference>
<keyword evidence="3" id="KW-1185">Reference proteome</keyword>
<evidence type="ECO:0000313" key="2">
    <source>
        <dbReference type="EMBL" id="KAH3873969.1"/>
    </source>
</evidence>
<evidence type="ECO:0008006" key="4">
    <source>
        <dbReference type="Google" id="ProtNLM"/>
    </source>
</evidence>
<dbReference type="Proteomes" id="UP000828390">
    <property type="component" value="Unassembled WGS sequence"/>
</dbReference>
<reference evidence="2" key="2">
    <citation type="submission" date="2020-11" db="EMBL/GenBank/DDBJ databases">
        <authorList>
            <person name="McCartney M.A."/>
            <person name="Auch B."/>
            <person name="Kono T."/>
            <person name="Mallez S."/>
            <person name="Becker A."/>
            <person name="Gohl D.M."/>
            <person name="Silverstein K.A.T."/>
            <person name="Koren S."/>
            <person name="Bechman K.B."/>
            <person name="Herman A."/>
            <person name="Abrahante J.E."/>
            <person name="Garbe J."/>
        </authorList>
    </citation>
    <scope>NUCLEOTIDE SEQUENCE</scope>
    <source>
        <strain evidence="2">Duluth1</strain>
        <tissue evidence="2">Whole animal</tissue>
    </source>
</reference>
<evidence type="ECO:0000313" key="3">
    <source>
        <dbReference type="Proteomes" id="UP000828390"/>
    </source>
</evidence>
<name>A0A9D4ME24_DREPO</name>
<proteinExistence type="predicted"/>
<keyword evidence="1" id="KW-0732">Signal</keyword>
<accession>A0A9D4ME24</accession>